<organism evidence="2 3">
    <name type="scientific">Trichoderma semiorbis</name>
    <dbReference type="NCBI Taxonomy" id="1491008"/>
    <lineage>
        <taxon>Eukaryota</taxon>
        <taxon>Fungi</taxon>
        <taxon>Dikarya</taxon>
        <taxon>Ascomycota</taxon>
        <taxon>Pezizomycotina</taxon>
        <taxon>Sordariomycetes</taxon>
        <taxon>Hypocreomycetidae</taxon>
        <taxon>Hypocreales</taxon>
        <taxon>Hypocreaceae</taxon>
        <taxon>Trichoderma</taxon>
    </lineage>
</organism>
<dbReference type="EMBL" id="JAIMJC010000004">
    <property type="protein sequence ID" value="KAH0526365.1"/>
    <property type="molecule type" value="Genomic_DNA"/>
</dbReference>
<evidence type="ECO:0000313" key="2">
    <source>
        <dbReference type="EMBL" id="KAH0526365.1"/>
    </source>
</evidence>
<name>A0A9P8HM83_9HYPO</name>
<dbReference type="Proteomes" id="UP000826573">
    <property type="component" value="Unassembled WGS sequence"/>
</dbReference>
<feature type="region of interest" description="Disordered" evidence="1">
    <location>
        <begin position="152"/>
        <end position="173"/>
    </location>
</feature>
<sequence length="173" mass="19881">MGVDYGFDVYPTLGPKCQDLYEAFIEEVVQKYKQAVHPNTGKPLIQIIGSPGTQNAYIYFNVGEGPILPYNIDYFMRYESGLVDDNVTKYLKEIYMIARRYFPNNVQFWVSGASPSLIQVLDRIPNMRGEEEKPQTGDTWYKVRAELCCLGREQEQEKKDGEDVKDMDSPQGQ</sequence>
<keyword evidence="3" id="KW-1185">Reference proteome</keyword>
<dbReference type="AlphaFoldDB" id="A0A9P8HM83"/>
<proteinExistence type="predicted"/>
<evidence type="ECO:0000313" key="3">
    <source>
        <dbReference type="Proteomes" id="UP000826573"/>
    </source>
</evidence>
<protein>
    <submittedName>
        <fullName evidence="2">Uncharacterized protein</fullName>
    </submittedName>
</protein>
<evidence type="ECO:0000256" key="1">
    <source>
        <dbReference type="SAM" id="MobiDB-lite"/>
    </source>
</evidence>
<reference evidence="2 3" key="1">
    <citation type="submission" date="2021-08" db="EMBL/GenBank/DDBJ databases">
        <title>The highly contiguous genome resource for Trichoderma semiorbis FJ059, a fungal antagonistic to plant pathogens.</title>
        <authorList>
            <person name="Liu T."/>
        </authorList>
    </citation>
    <scope>NUCLEOTIDE SEQUENCE [LARGE SCALE GENOMIC DNA]</scope>
    <source>
        <strain evidence="2 3">FJ059</strain>
    </source>
</reference>
<accession>A0A9P8HM83</accession>
<gene>
    <name evidence="2" type="ORF">TsFJ059_009693</name>
</gene>
<comment type="caution">
    <text evidence="2">The sequence shown here is derived from an EMBL/GenBank/DDBJ whole genome shotgun (WGS) entry which is preliminary data.</text>
</comment>